<name>A0AAE7MQV4_ENTGA</name>
<evidence type="ECO:0000313" key="1">
    <source>
        <dbReference type="EMBL" id="QOG27928.1"/>
    </source>
</evidence>
<protein>
    <submittedName>
        <fullName evidence="1">Uncharacterized protein</fullName>
    </submittedName>
</protein>
<accession>A0AAE7MQV4</accession>
<organism evidence="1 2">
    <name type="scientific">Enterococcus gallinarum</name>
    <dbReference type="NCBI Taxonomy" id="1353"/>
    <lineage>
        <taxon>Bacteria</taxon>
        <taxon>Bacillati</taxon>
        <taxon>Bacillota</taxon>
        <taxon>Bacilli</taxon>
        <taxon>Lactobacillales</taxon>
        <taxon>Enterococcaceae</taxon>
        <taxon>Enterococcus</taxon>
    </lineage>
</organism>
<sequence>MDILVVKNSNIGYTLAIIIRYVWQRPMALTDHLQSGSIKKQVGKPANDLLVNRRWSIGGMNDGEN</sequence>
<dbReference type="EMBL" id="CP050485">
    <property type="protein sequence ID" value="QOG27928.1"/>
    <property type="molecule type" value="Genomic_DNA"/>
</dbReference>
<proteinExistence type="predicted"/>
<dbReference type="Proteomes" id="UP000516696">
    <property type="component" value="Chromosome"/>
</dbReference>
<dbReference type="RefSeq" id="WP_123836303.1">
    <property type="nucleotide sequence ID" value="NZ_CP050485.1"/>
</dbReference>
<reference evidence="1 2" key="1">
    <citation type="submission" date="2020-03" db="EMBL/GenBank/DDBJ databases">
        <title>Characterization of ganglioside-mimicking enterococci.</title>
        <authorList>
            <person name="Patry R.T."/>
            <person name="Nothaft H."/>
            <person name="Bridger R."/>
            <person name="Shajahan A."/>
            <person name="Huynh S."/>
            <person name="Sanchez S."/>
            <person name="Azadi P."/>
            <person name="Cooper K."/>
            <person name="Miller W.G."/>
            <person name="Parker C.T."/>
            <person name="Wells L."/>
            <person name="Szymanski C.M."/>
        </authorList>
    </citation>
    <scope>NUCLEOTIDE SEQUENCE [LARGE SCALE GENOMIC DNA]</scope>
    <source>
        <strain evidence="1 2">EGM181</strain>
    </source>
</reference>
<gene>
    <name evidence="1" type="ORF">EGM181_11975</name>
</gene>
<dbReference type="AlphaFoldDB" id="A0AAE7MQV4"/>
<evidence type="ECO:0000313" key="2">
    <source>
        <dbReference type="Proteomes" id="UP000516696"/>
    </source>
</evidence>